<comment type="function">
    <text evidence="6">Acts both as a biotin--[acetyl-CoA-carboxylase] ligase and a repressor.</text>
</comment>
<evidence type="ECO:0000256" key="4">
    <source>
        <dbReference type="ARBA" id="ARBA00023267"/>
    </source>
</evidence>
<dbReference type="InterPro" id="IPR008988">
    <property type="entry name" value="Transcriptional_repressor_C"/>
</dbReference>
<dbReference type="GO" id="GO:0006355">
    <property type="term" value="P:regulation of DNA-templated transcription"/>
    <property type="evidence" value="ECO:0007669"/>
    <property type="project" value="UniProtKB-UniRule"/>
</dbReference>
<feature type="binding site" evidence="6">
    <location>
        <begin position="89"/>
        <end position="91"/>
    </location>
    <ligand>
        <name>biotin</name>
        <dbReference type="ChEBI" id="CHEBI:57586"/>
    </ligand>
</feature>
<feature type="DNA-binding region" description="H-T-H motif" evidence="6">
    <location>
        <begin position="18"/>
        <end position="37"/>
    </location>
</feature>
<dbReference type="Pfam" id="PF02237">
    <property type="entry name" value="BPL_C"/>
    <property type="match status" value="1"/>
</dbReference>
<dbReference type="CDD" id="cd16442">
    <property type="entry name" value="BPL"/>
    <property type="match status" value="1"/>
</dbReference>
<dbReference type="EC" id="6.3.4.15" evidence="6"/>
<keyword evidence="6" id="KW-0805">Transcription regulation</keyword>
<reference evidence="9" key="1">
    <citation type="submission" date="2019-07" db="EMBL/GenBank/DDBJ databases">
        <title>Chitinimonas sp. nov., isolated from Ny-Alesund, arctica soil.</title>
        <authorList>
            <person name="Xu Q."/>
            <person name="Peng F."/>
        </authorList>
    </citation>
    <scope>NUCLEOTIDE SEQUENCE [LARGE SCALE GENOMIC DNA]</scope>
    <source>
        <strain evidence="9">R3-44</strain>
    </source>
</reference>
<dbReference type="InterPro" id="IPR045864">
    <property type="entry name" value="aa-tRNA-synth_II/BPL/LPL"/>
</dbReference>
<comment type="similarity">
    <text evidence="6">Belongs to the biotin--protein ligase family.</text>
</comment>
<dbReference type="PANTHER" id="PTHR12835:SF5">
    <property type="entry name" value="BIOTIN--PROTEIN LIGASE"/>
    <property type="match status" value="1"/>
</dbReference>
<feature type="binding site" evidence="6">
    <location>
        <begin position="117"/>
        <end position="119"/>
    </location>
    <ligand>
        <name>biotin</name>
        <dbReference type="ChEBI" id="CHEBI:57586"/>
    </ligand>
</feature>
<evidence type="ECO:0000256" key="6">
    <source>
        <dbReference type="HAMAP-Rule" id="MF_00978"/>
    </source>
</evidence>
<dbReference type="GO" id="GO:0003677">
    <property type="term" value="F:DNA binding"/>
    <property type="evidence" value="ECO:0007669"/>
    <property type="project" value="UniProtKB-UniRule"/>
</dbReference>
<dbReference type="InterPro" id="IPR003142">
    <property type="entry name" value="BPL_C"/>
</dbReference>
<dbReference type="AlphaFoldDB" id="A0A516SEK0"/>
<comment type="catalytic activity">
    <reaction evidence="5 6">
        <text>biotin + L-lysyl-[protein] + ATP = N(6)-biotinyl-L-lysyl-[protein] + AMP + diphosphate + H(+)</text>
        <dbReference type="Rhea" id="RHEA:11756"/>
        <dbReference type="Rhea" id="RHEA-COMP:9752"/>
        <dbReference type="Rhea" id="RHEA-COMP:10505"/>
        <dbReference type="ChEBI" id="CHEBI:15378"/>
        <dbReference type="ChEBI" id="CHEBI:29969"/>
        <dbReference type="ChEBI" id="CHEBI:30616"/>
        <dbReference type="ChEBI" id="CHEBI:33019"/>
        <dbReference type="ChEBI" id="CHEBI:57586"/>
        <dbReference type="ChEBI" id="CHEBI:83144"/>
        <dbReference type="ChEBI" id="CHEBI:456215"/>
        <dbReference type="EC" id="6.3.4.15"/>
    </reaction>
</comment>
<dbReference type="GO" id="GO:0005737">
    <property type="term" value="C:cytoplasm"/>
    <property type="evidence" value="ECO:0007669"/>
    <property type="project" value="TreeGrafter"/>
</dbReference>
<evidence type="ECO:0000313" key="8">
    <source>
        <dbReference type="EMBL" id="QDQ26563.1"/>
    </source>
</evidence>
<evidence type="ECO:0000259" key="7">
    <source>
        <dbReference type="PROSITE" id="PS51733"/>
    </source>
</evidence>
<accession>A0A516SEK0</accession>
<protein>
    <recommendedName>
        <fullName evidence="6">Bifunctional ligase/repressor BirA</fullName>
    </recommendedName>
    <alternativeName>
        <fullName evidence="6">Biotin--[acetyl-CoA-carboxylase] ligase</fullName>
        <ecNumber evidence="6">6.3.4.15</ecNumber>
    </alternativeName>
    <alternativeName>
        <fullName evidence="6">Biotin--protein ligase</fullName>
    </alternativeName>
    <alternativeName>
        <fullName evidence="6">Biotin-[acetyl-CoA carboxylase] synthetase</fullName>
    </alternativeName>
</protein>
<dbReference type="SUPFAM" id="SSF50037">
    <property type="entry name" value="C-terminal domain of transcriptional repressors"/>
    <property type="match status" value="1"/>
</dbReference>
<dbReference type="RefSeq" id="WP_144277957.1">
    <property type="nucleotide sequence ID" value="NZ_CP041730.1"/>
</dbReference>
<keyword evidence="4 6" id="KW-0092">Biotin</keyword>
<evidence type="ECO:0000256" key="2">
    <source>
        <dbReference type="ARBA" id="ARBA00022741"/>
    </source>
</evidence>
<dbReference type="EMBL" id="CP041730">
    <property type="protein sequence ID" value="QDQ26563.1"/>
    <property type="molecule type" value="Genomic_DNA"/>
</dbReference>
<dbReference type="Gene3D" id="2.30.30.100">
    <property type="match status" value="1"/>
</dbReference>
<proteinExistence type="inferred from homology"/>
<dbReference type="Gene3D" id="3.30.930.10">
    <property type="entry name" value="Bira Bifunctional Protein, Domain 2"/>
    <property type="match status" value="1"/>
</dbReference>
<dbReference type="InterPro" id="IPR004408">
    <property type="entry name" value="Biotin_CoA_COase_ligase"/>
</dbReference>
<dbReference type="NCBIfam" id="TIGR00121">
    <property type="entry name" value="birA_ligase"/>
    <property type="match status" value="1"/>
</dbReference>
<sequence length="323" mass="34370">MNPFVCLRLLDHEHFRPGPELAEALGISRASVSLAMKGAAELGVEVHTVKGRGYRLARPIAWLDEATVAGHLGERARFFDLRVFDEIGSTNTELMAAATQGAPAGLVYAAERQHAGRGRRGRRWQGEPGDALMFSLLWRFNLGVADLSGLSLAVGLAVARALAVLGVPEALLKWPNDIVTATGAKLGGILIELAGEAHGPSSVVIGIGLNMRLSESVRLGLDQPAESLALLGYSGDRNRLLAAVLAELAVLLPAFEQTGFAPLLPEWESRHAMQGVPARLLMPNGEQLDGLALGVANDGALRFQTRAGERQVHAGEVSLRRAQ</sequence>
<name>A0A516SEK0_9NEIS</name>
<dbReference type="KEGG" id="cari:FNU76_09365"/>
<feature type="binding site" evidence="6">
    <location>
        <position position="113"/>
    </location>
    <ligand>
        <name>biotin</name>
        <dbReference type="ChEBI" id="CHEBI:57586"/>
    </ligand>
</feature>
<dbReference type="SUPFAM" id="SSF46785">
    <property type="entry name" value="Winged helix' DNA-binding domain"/>
    <property type="match status" value="1"/>
</dbReference>
<keyword evidence="6" id="KW-0238">DNA-binding</keyword>
<keyword evidence="6" id="KW-0804">Transcription</keyword>
<dbReference type="SUPFAM" id="SSF55681">
    <property type="entry name" value="Class II aaRS and biotin synthetases"/>
    <property type="match status" value="1"/>
</dbReference>
<evidence type="ECO:0000256" key="3">
    <source>
        <dbReference type="ARBA" id="ARBA00022840"/>
    </source>
</evidence>
<comment type="caution">
    <text evidence="6">Lacks conserved residue(s) required for the propagation of feature annotation.</text>
</comment>
<dbReference type="Pfam" id="PF03099">
    <property type="entry name" value="BPL_LplA_LipB"/>
    <property type="match status" value="1"/>
</dbReference>
<dbReference type="PANTHER" id="PTHR12835">
    <property type="entry name" value="BIOTIN PROTEIN LIGASE"/>
    <property type="match status" value="1"/>
</dbReference>
<dbReference type="GO" id="GO:0004077">
    <property type="term" value="F:biotin--[biotin carboxyl-carrier protein] ligase activity"/>
    <property type="evidence" value="ECO:0007669"/>
    <property type="project" value="UniProtKB-UniRule"/>
</dbReference>
<gene>
    <name evidence="6" type="primary">birA</name>
    <name evidence="8" type="ORF">FNU76_09365</name>
</gene>
<keyword evidence="3 6" id="KW-0067">ATP-binding</keyword>
<evidence type="ECO:0000256" key="5">
    <source>
        <dbReference type="ARBA" id="ARBA00047846"/>
    </source>
</evidence>
<feature type="domain" description="BPL/LPL catalytic" evidence="7">
    <location>
        <begin position="70"/>
        <end position="256"/>
    </location>
</feature>
<keyword evidence="9" id="KW-1185">Reference proteome</keyword>
<dbReference type="InterPro" id="IPR036388">
    <property type="entry name" value="WH-like_DNA-bd_sf"/>
</dbReference>
<keyword evidence="6" id="KW-0678">Repressor</keyword>
<dbReference type="HAMAP" id="MF_00978">
    <property type="entry name" value="Bifunct_BirA"/>
    <property type="match status" value="1"/>
</dbReference>
<dbReference type="GO" id="GO:0005524">
    <property type="term" value="F:ATP binding"/>
    <property type="evidence" value="ECO:0007669"/>
    <property type="project" value="UniProtKB-UniRule"/>
</dbReference>
<dbReference type="InterPro" id="IPR036390">
    <property type="entry name" value="WH_DNA-bd_sf"/>
</dbReference>
<dbReference type="InterPro" id="IPR013196">
    <property type="entry name" value="HTH_11"/>
</dbReference>
<dbReference type="InterPro" id="IPR004143">
    <property type="entry name" value="BPL_LPL_catalytic"/>
</dbReference>
<dbReference type="Proteomes" id="UP000317550">
    <property type="component" value="Chromosome"/>
</dbReference>
<dbReference type="Gene3D" id="1.10.10.10">
    <property type="entry name" value="Winged helix-like DNA-binding domain superfamily/Winged helix DNA-binding domain"/>
    <property type="match status" value="1"/>
</dbReference>
<keyword evidence="1 6" id="KW-0436">Ligase</keyword>
<evidence type="ECO:0000256" key="1">
    <source>
        <dbReference type="ARBA" id="ARBA00022598"/>
    </source>
</evidence>
<keyword evidence="2 6" id="KW-0547">Nucleotide-binding</keyword>
<dbReference type="PROSITE" id="PS51733">
    <property type="entry name" value="BPL_LPL_CATALYTIC"/>
    <property type="match status" value="1"/>
</dbReference>
<organism evidence="8 9">
    <name type="scientific">Chitinimonas arctica</name>
    <dbReference type="NCBI Taxonomy" id="2594795"/>
    <lineage>
        <taxon>Bacteria</taxon>
        <taxon>Pseudomonadati</taxon>
        <taxon>Pseudomonadota</taxon>
        <taxon>Betaproteobacteria</taxon>
        <taxon>Neisseriales</taxon>
        <taxon>Chitinibacteraceae</taxon>
        <taxon>Chitinimonas</taxon>
    </lineage>
</organism>
<dbReference type="Pfam" id="PF08279">
    <property type="entry name" value="HTH_11"/>
    <property type="match status" value="1"/>
</dbReference>
<evidence type="ECO:0000313" key="9">
    <source>
        <dbReference type="Proteomes" id="UP000317550"/>
    </source>
</evidence>
<dbReference type="OrthoDB" id="9807064at2"/>
<dbReference type="InterPro" id="IPR030855">
    <property type="entry name" value="Bifunct_BirA"/>
</dbReference>